<organism evidence="7 8">
    <name type="scientific">Gymnopus androsaceus JB14</name>
    <dbReference type="NCBI Taxonomy" id="1447944"/>
    <lineage>
        <taxon>Eukaryota</taxon>
        <taxon>Fungi</taxon>
        <taxon>Dikarya</taxon>
        <taxon>Basidiomycota</taxon>
        <taxon>Agaricomycotina</taxon>
        <taxon>Agaricomycetes</taxon>
        <taxon>Agaricomycetidae</taxon>
        <taxon>Agaricales</taxon>
        <taxon>Marasmiineae</taxon>
        <taxon>Omphalotaceae</taxon>
        <taxon>Gymnopus</taxon>
    </lineage>
</organism>
<dbReference type="InterPro" id="IPR007832">
    <property type="entry name" value="RNA_pol_Rpc34"/>
</dbReference>
<sequence length="464" mass="52067">MSNTRPPNVLETRLHQAALASPNDEITARDAETIIPDENQRTGALNYLLRVGLLKPLRSNNGTLSFRAVSKSEHVATVGLTEEEKVVLGYIRAAQNEGIWVKHLKAKSNFHQTVLDRSIKTLEQKKLIKKVPSVQVRHPTRKIYMLEGLAPSVALTGGPWFTDGEFDTEFMETLMRVCLKYIRDISFPKARGRHPDGALYPISKSPKYPSAAQVRNALKGANLTETDLTVEHVETLLNVLVLDGEIEKLPAFGTSLWDAAALDENDSADEKRTKKKRKHYSSDNDNEGSSKRRNKKSKMRIDSEEESSSRKRKKGVHSDDSDVAPSKSDRRKSKKKKRIEDSDEEDESSDDELTYKRKSKEKKKSRQTTDTDSDSDSDDGWHRRKSRSMKRSPSLEFSFDEVGGSIYRAVREERISLGWSQAPCSTCPSFDFCKSGGPVNAQECVYYGDWLAGGTVAAIEDVPA</sequence>
<dbReference type="FunFam" id="1.10.10.10:FF:000116">
    <property type="entry name" value="DNA-directed RNA polymerase III subunit RPC6"/>
    <property type="match status" value="1"/>
</dbReference>
<dbReference type="Pfam" id="PF05158">
    <property type="entry name" value="RNA_pol_Rpc34"/>
    <property type="match status" value="2"/>
</dbReference>
<keyword evidence="5" id="KW-0539">Nucleus</keyword>
<evidence type="ECO:0000256" key="4">
    <source>
        <dbReference type="ARBA" id="ARBA00023163"/>
    </source>
</evidence>
<comment type="subcellular location">
    <subcellularLocation>
        <location evidence="1">Nucleus</location>
    </subcellularLocation>
</comment>
<dbReference type="GO" id="GO:0005654">
    <property type="term" value="C:nucleoplasm"/>
    <property type="evidence" value="ECO:0007669"/>
    <property type="project" value="UniProtKB-ARBA"/>
</dbReference>
<dbReference type="EMBL" id="ML769474">
    <property type="protein sequence ID" value="KAE9399018.1"/>
    <property type="molecule type" value="Genomic_DNA"/>
</dbReference>
<dbReference type="InterPro" id="IPR036388">
    <property type="entry name" value="WH-like_DNA-bd_sf"/>
</dbReference>
<name>A0A6A4HNS9_9AGAR</name>
<evidence type="ECO:0000256" key="1">
    <source>
        <dbReference type="ARBA" id="ARBA00004123"/>
    </source>
</evidence>
<dbReference type="SUPFAM" id="SSF46785">
    <property type="entry name" value="Winged helix' DNA-binding domain"/>
    <property type="match status" value="1"/>
</dbReference>
<evidence type="ECO:0008006" key="9">
    <source>
        <dbReference type="Google" id="ProtNLM"/>
    </source>
</evidence>
<feature type="compositionally biased region" description="Basic residues" evidence="6">
    <location>
        <begin position="356"/>
        <end position="366"/>
    </location>
</feature>
<dbReference type="GO" id="GO:0006383">
    <property type="term" value="P:transcription by RNA polymerase III"/>
    <property type="evidence" value="ECO:0007669"/>
    <property type="project" value="InterPro"/>
</dbReference>
<dbReference type="GO" id="GO:0005666">
    <property type="term" value="C:RNA polymerase III complex"/>
    <property type="evidence" value="ECO:0007669"/>
    <property type="project" value="InterPro"/>
</dbReference>
<dbReference type="Proteomes" id="UP000799118">
    <property type="component" value="Unassembled WGS sequence"/>
</dbReference>
<dbReference type="InterPro" id="IPR016049">
    <property type="entry name" value="RNA_pol_Rpc34-like"/>
</dbReference>
<dbReference type="PANTHER" id="PTHR12780">
    <property type="entry name" value="RNA POLYMERASE III DNA DIRECTED , 39KD SUBUNIT-RELATED"/>
    <property type="match status" value="1"/>
</dbReference>
<feature type="compositionally biased region" description="Acidic residues" evidence="6">
    <location>
        <begin position="341"/>
        <end position="352"/>
    </location>
</feature>
<dbReference type="Gene3D" id="1.10.10.10">
    <property type="entry name" value="Winged helix-like DNA-binding domain superfamily/Winged helix DNA-binding domain"/>
    <property type="match status" value="1"/>
</dbReference>
<dbReference type="InterPro" id="IPR036390">
    <property type="entry name" value="WH_DNA-bd_sf"/>
</dbReference>
<evidence type="ECO:0000256" key="3">
    <source>
        <dbReference type="ARBA" id="ARBA00022478"/>
    </source>
</evidence>
<feature type="region of interest" description="Disordered" evidence="6">
    <location>
        <begin position="265"/>
        <end position="395"/>
    </location>
</feature>
<evidence type="ECO:0000313" key="8">
    <source>
        <dbReference type="Proteomes" id="UP000799118"/>
    </source>
</evidence>
<keyword evidence="3" id="KW-0240">DNA-directed RNA polymerase</keyword>
<protein>
    <recommendedName>
        <fullName evidence="9">DNA-directed RNA polymerase III subunit RPC6</fullName>
    </recommendedName>
</protein>
<keyword evidence="4" id="KW-0804">Transcription</keyword>
<comment type="similarity">
    <text evidence="2">Belongs to the eukaryotic RPC34/RPC39 RNA polymerase subunit family.</text>
</comment>
<dbReference type="AlphaFoldDB" id="A0A6A4HNS9"/>
<reference evidence="7" key="1">
    <citation type="journal article" date="2019" name="Environ. Microbiol.">
        <title>Fungal ecological strategies reflected in gene transcription - a case study of two litter decomposers.</title>
        <authorList>
            <person name="Barbi F."/>
            <person name="Kohler A."/>
            <person name="Barry K."/>
            <person name="Baskaran P."/>
            <person name="Daum C."/>
            <person name="Fauchery L."/>
            <person name="Ihrmark K."/>
            <person name="Kuo A."/>
            <person name="LaButti K."/>
            <person name="Lipzen A."/>
            <person name="Morin E."/>
            <person name="Grigoriev I.V."/>
            <person name="Henrissat B."/>
            <person name="Lindahl B."/>
            <person name="Martin F."/>
        </authorList>
    </citation>
    <scope>NUCLEOTIDE SEQUENCE</scope>
    <source>
        <strain evidence="7">JB14</strain>
    </source>
</reference>
<evidence type="ECO:0000256" key="6">
    <source>
        <dbReference type="SAM" id="MobiDB-lite"/>
    </source>
</evidence>
<accession>A0A6A4HNS9</accession>
<evidence type="ECO:0000313" key="7">
    <source>
        <dbReference type="EMBL" id="KAE9399018.1"/>
    </source>
</evidence>
<gene>
    <name evidence="7" type="ORF">BT96DRAFT_858601</name>
</gene>
<evidence type="ECO:0000256" key="5">
    <source>
        <dbReference type="ARBA" id="ARBA00023242"/>
    </source>
</evidence>
<dbReference type="GO" id="GO:0005737">
    <property type="term" value="C:cytoplasm"/>
    <property type="evidence" value="ECO:0007669"/>
    <property type="project" value="UniProtKB-ARBA"/>
</dbReference>
<keyword evidence="8" id="KW-1185">Reference proteome</keyword>
<dbReference type="OrthoDB" id="613763at2759"/>
<evidence type="ECO:0000256" key="2">
    <source>
        <dbReference type="ARBA" id="ARBA00011038"/>
    </source>
</evidence>
<proteinExistence type="inferred from homology"/>